<protein>
    <submittedName>
        <fullName evidence="2">Uncharacterized protein</fullName>
    </submittedName>
</protein>
<comment type="caution">
    <text evidence="2">The sequence shown here is derived from an EMBL/GenBank/DDBJ whole genome shotgun (WGS) entry which is preliminary data.</text>
</comment>
<feature type="transmembrane region" description="Helical" evidence="1">
    <location>
        <begin position="87"/>
        <end position="109"/>
    </location>
</feature>
<dbReference type="Proteomes" id="UP000242310">
    <property type="component" value="Unassembled WGS sequence"/>
</dbReference>
<dbReference type="OrthoDB" id="2974109at2"/>
<accession>A0A2P8HI36</accession>
<dbReference type="RefSeq" id="WP_106588543.1">
    <property type="nucleotide sequence ID" value="NZ_PYAV01000006.1"/>
</dbReference>
<sequence>MRYLTALLTGLLLPAVYALVTIPLTGSLELFLAVTIFASVLCFLPILIVTLTNSNMPKPTLFGTSAPKTTDQIEKAGKELDDPKVQYAIYFVLAGIPHLFIFFIAGLIFM</sequence>
<gene>
    <name evidence="2" type="ORF">B0H94_106126</name>
</gene>
<organism evidence="2 3">
    <name type="scientific">Salsuginibacillus halophilus</name>
    <dbReference type="NCBI Taxonomy" id="517424"/>
    <lineage>
        <taxon>Bacteria</taxon>
        <taxon>Bacillati</taxon>
        <taxon>Bacillota</taxon>
        <taxon>Bacilli</taxon>
        <taxon>Bacillales</taxon>
        <taxon>Bacillaceae</taxon>
        <taxon>Salsuginibacillus</taxon>
    </lineage>
</organism>
<evidence type="ECO:0000256" key="1">
    <source>
        <dbReference type="SAM" id="Phobius"/>
    </source>
</evidence>
<dbReference type="AlphaFoldDB" id="A0A2P8HI36"/>
<feature type="transmembrane region" description="Helical" evidence="1">
    <location>
        <begin position="28"/>
        <end position="51"/>
    </location>
</feature>
<reference evidence="2 3" key="1">
    <citation type="submission" date="2018-03" db="EMBL/GenBank/DDBJ databases">
        <title>Genomic Encyclopedia of Type Strains, Phase III (KMG-III): the genomes of soil and plant-associated and newly described type strains.</title>
        <authorList>
            <person name="Whitman W."/>
        </authorList>
    </citation>
    <scope>NUCLEOTIDE SEQUENCE [LARGE SCALE GENOMIC DNA]</scope>
    <source>
        <strain evidence="2 3">CGMCC 1.07653</strain>
    </source>
</reference>
<keyword evidence="1" id="KW-0812">Transmembrane</keyword>
<keyword evidence="1" id="KW-1133">Transmembrane helix</keyword>
<evidence type="ECO:0000313" key="2">
    <source>
        <dbReference type="EMBL" id="PSL45871.1"/>
    </source>
</evidence>
<keyword evidence="1" id="KW-0472">Membrane</keyword>
<name>A0A2P8HI36_9BACI</name>
<keyword evidence="3" id="KW-1185">Reference proteome</keyword>
<evidence type="ECO:0000313" key="3">
    <source>
        <dbReference type="Proteomes" id="UP000242310"/>
    </source>
</evidence>
<dbReference type="EMBL" id="PYAV01000006">
    <property type="protein sequence ID" value="PSL45871.1"/>
    <property type="molecule type" value="Genomic_DNA"/>
</dbReference>
<proteinExistence type="predicted"/>